<dbReference type="Proteomes" id="UP001501729">
    <property type="component" value="Unassembled WGS sequence"/>
</dbReference>
<evidence type="ECO:0000313" key="4">
    <source>
        <dbReference type="Proteomes" id="UP001501729"/>
    </source>
</evidence>
<dbReference type="Pfam" id="PF13439">
    <property type="entry name" value="Glyco_transf_4"/>
    <property type="match status" value="1"/>
</dbReference>
<dbReference type="Gene3D" id="3.40.50.2000">
    <property type="entry name" value="Glycogen Phosphorylase B"/>
    <property type="match status" value="2"/>
</dbReference>
<dbReference type="Pfam" id="PF00534">
    <property type="entry name" value="Glycos_transf_1"/>
    <property type="match status" value="1"/>
</dbReference>
<dbReference type="AlphaFoldDB" id="A0AAV3UHX7"/>
<dbReference type="InterPro" id="IPR001296">
    <property type="entry name" value="Glyco_trans_1"/>
</dbReference>
<proteinExistence type="predicted"/>
<dbReference type="RefSeq" id="WP_227777723.1">
    <property type="nucleotide sequence ID" value="NZ_BAABKX010000008.1"/>
</dbReference>
<dbReference type="PANTHER" id="PTHR45947:SF3">
    <property type="entry name" value="SULFOQUINOVOSYL TRANSFERASE SQD2"/>
    <property type="match status" value="1"/>
</dbReference>
<comment type="caution">
    <text evidence="3">The sequence shown here is derived from an EMBL/GenBank/DDBJ whole genome shotgun (WGS) entry which is preliminary data.</text>
</comment>
<name>A0AAV3UHX7_9EURY</name>
<evidence type="ECO:0000313" key="3">
    <source>
        <dbReference type="EMBL" id="GAA5050881.1"/>
    </source>
</evidence>
<evidence type="ECO:0000259" key="1">
    <source>
        <dbReference type="Pfam" id="PF00534"/>
    </source>
</evidence>
<gene>
    <name evidence="3" type="ORF">GCM10025751_25490</name>
</gene>
<feature type="domain" description="Glycosyltransferase subfamily 4-like N-terminal" evidence="2">
    <location>
        <begin position="16"/>
        <end position="186"/>
    </location>
</feature>
<dbReference type="CDD" id="cd03801">
    <property type="entry name" value="GT4_PimA-like"/>
    <property type="match status" value="1"/>
</dbReference>
<dbReference type="EMBL" id="BAABKX010000008">
    <property type="protein sequence ID" value="GAA5050881.1"/>
    <property type="molecule type" value="Genomic_DNA"/>
</dbReference>
<reference evidence="3 4" key="1">
    <citation type="journal article" date="2019" name="Int. J. Syst. Evol. Microbiol.">
        <title>The Global Catalogue of Microorganisms (GCM) 10K type strain sequencing project: providing services to taxonomists for standard genome sequencing and annotation.</title>
        <authorList>
            <consortium name="The Broad Institute Genomics Platform"/>
            <consortium name="The Broad Institute Genome Sequencing Center for Infectious Disease"/>
            <person name="Wu L."/>
            <person name="Ma J."/>
        </authorList>
    </citation>
    <scope>NUCLEOTIDE SEQUENCE [LARGE SCALE GENOMIC DNA]</scope>
    <source>
        <strain evidence="3 4">JCM 17504</strain>
    </source>
</reference>
<dbReference type="InterPro" id="IPR028098">
    <property type="entry name" value="Glyco_trans_4-like_N"/>
</dbReference>
<keyword evidence="4" id="KW-1185">Reference proteome</keyword>
<dbReference type="PANTHER" id="PTHR45947">
    <property type="entry name" value="SULFOQUINOVOSYL TRANSFERASE SQD2"/>
    <property type="match status" value="1"/>
</dbReference>
<protein>
    <submittedName>
        <fullName evidence="3">Uncharacterized protein</fullName>
    </submittedName>
</protein>
<dbReference type="SUPFAM" id="SSF53756">
    <property type="entry name" value="UDP-Glycosyltransferase/glycogen phosphorylase"/>
    <property type="match status" value="1"/>
</dbReference>
<sequence>MDLLVITREFPPHVLGGISYHLSYLYEEVNKLGHDITVITGKCPESEKVSSDLIPDDTTIHTVPFGSRQGYHIRFSVALWRFLAGFDTSAYDVALVHTPIPFSLQIPTITKYHDSEREERKYRPPRELSNKILDTLVDPTRRWNDQRSLTITDQAIFVSHLCRTAWQNHYNVSCETNVIHNGVDLSIFYPREERDHQQKYILFVGSEERKGISRVLEYAKTAPYEVWMVGPSQTNQPNTKALGRVSPEELAQLYSDAVTTIHPAHFEAFGNIILESLACGTPVVATDECGAAEVIDQDCGVVTDSLQEGVCEAENLNSEACLETARKYTWQNVAKRTIEVISQTIDK</sequence>
<organism evidence="3 4">
    <name type="scientific">Haladaptatus pallidirubidus</name>
    <dbReference type="NCBI Taxonomy" id="1008152"/>
    <lineage>
        <taxon>Archaea</taxon>
        <taxon>Methanobacteriati</taxon>
        <taxon>Methanobacteriota</taxon>
        <taxon>Stenosarchaea group</taxon>
        <taxon>Halobacteria</taxon>
        <taxon>Halobacteriales</taxon>
        <taxon>Haladaptataceae</taxon>
        <taxon>Haladaptatus</taxon>
    </lineage>
</organism>
<accession>A0AAV3UHX7</accession>
<feature type="domain" description="Glycosyl transferase family 1" evidence="1">
    <location>
        <begin position="193"/>
        <end position="303"/>
    </location>
</feature>
<evidence type="ECO:0000259" key="2">
    <source>
        <dbReference type="Pfam" id="PF13439"/>
    </source>
</evidence>
<dbReference type="GO" id="GO:0016757">
    <property type="term" value="F:glycosyltransferase activity"/>
    <property type="evidence" value="ECO:0007669"/>
    <property type="project" value="InterPro"/>
</dbReference>
<dbReference type="GeneID" id="68616023"/>
<dbReference type="InterPro" id="IPR050194">
    <property type="entry name" value="Glycosyltransferase_grp1"/>
</dbReference>